<sequence length="97" mass="10547">MDLSALPNAASPTCTNQLLSFSPPSANQLDPHQRVAEESHDFFGVSTPAESMDMGDLYRFPPFSETDPGPQFLQTDSAPFPAIVGEIQRPRSAVRIV</sequence>
<proteinExistence type="predicted"/>
<comment type="caution">
    <text evidence="1">The sequence shown here is derived from an EMBL/GenBank/DDBJ whole genome shotgun (WGS) entry which is preliminary data.</text>
</comment>
<dbReference type="Proteomes" id="UP000694044">
    <property type="component" value="Unassembled WGS sequence"/>
</dbReference>
<name>A0A8T1VTI0_9STRA</name>
<reference evidence="1" key="1">
    <citation type="submission" date="2021-02" db="EMBL/GenBank/DDBJ databases">
        <authorList>
            <person name="Palmer J.M."/>
        </authorList>
    </citation>
    <scope>NUCLEOTIDE SEQUENCE</scope>
    <source>
        <strain evidence="1">SCRP734</strain>
    </source>
</reference>
<evidence type="ECO:0000313" key="1">
    <source>
        <dbReference type="EMBL" id="KAG7383399.1"/>
    </source>
</evidence>
<protein>
    <submittedName>
        <fullName evidence="1">Uncharacterized protein</fullName>
    </submittedName>
</protein>
<keyword evidence="2" id="KW-1185">Reference proteome</keyword>
<gene>
    <name evidence="1" type="ORF">PHYPSEUDO_003715</name>
</gene>
<accession>A0A8T1VTI0</accession>
<organism evidence="1 2">
    <name type="scientific">Phytophthora pseudosyringae</name>
    <dbReference type="NCBI Taxonomy" id="221518"/>
    <lineage>
        <taxon>Eukaryota</taxon>
        <taxon>Sar</taxon>
        <taxon>Stramenopiles</taxon>
        <taxon>Oomycota</taxon>
        <taxon>Peronosporomycetes</taxon>
        <taxon>Peronosporales</taxon>
        <taxon>Peronosporaceae</taxon>
        <taxon>Phytophthora</taxon>
    </lineage>
</organism>
<dbReference type="EMBL" id="JAGDFM010000178">
    <property type="protein sequence ID" value="KAG7383399.1"/>
    <property type="molecule type" value="Genomic_DNA"/>
</dbReference>
<evidence type="ECO:0000313" key="2">
    <source>
        <dbReference type="Proteomes" id="UP000694044"/>
    </source>
</evidence>
<dbReference type="AlphaFoldDB" id="A0A8T1VTI0"/>